<name>A0AAW2EUK9_9HYME</name>
<dbReference type="EMBL" id="JADYXP020000018">
    <property type="protein sequence ID" value="KAL0105562.1"/>
    <property type="molecule type" value="Genomic_DNA"/>
</dbReference>
<dbReference type="AlphaFoldDB" id="A0AAW2EUK9"/>
<dbReference type="Proteomes" id="UP001430953">
    <property type="component" value="Unassembled WGS sequence"/>
</dbReference>
<organism evidence="1 2">
    <name type="scientific">Cardiocondyla obscurior</name>
    <dbReference type="NCBI Taxonomy" id="286306"/>
    <lineage>
        <taxon>Eukaryota</taxon>
        <taxon>Metazoa</taxon>
        <taxon>Ecdysozoa</taxon>
        <taxon>Arthropoda</taxon>
        <taxon>Hexapoda</taxon>
        <taxon>Insecta</taxon>
        <taxon>Pterygota</taxon>
        <taxon>Neoptera</taxon>
        <taxon>Endopterygota</taxon>
        <taxon>Hymenoptera</taxon>
        <taxon>Apocrita</taxon>
        <taxon>Aculeata</taxon>
        <taxon>Formicoidea</taxon>
        <taxon>Formicidae</taxon>
        <taxon>Myrmicinae</taxon>
        <taxon>Cardiocondyla</taxon>
    </lineage>
</organism>
<keyword evidence="2" id="KW-1185">Reference proteome</keyword>
<accession>A0AAW2EUK9</accession>
<evidence type="ECO:0000313" key="2">
    <source>
        <dbReference type="Proteomes" id="UP001430953"/>
    </source>
</evidence>
<proteinExistence type="predicted"/>
<reference evidence="1 2" key="1">
    <citation type="submission" date="2023-03" db="EMBL/GenBank/DDBJ databases">
        <title>High recombination rates correlate with genetic variation in Cardiocondyla obscurior ants.</title>
        <authorList>
            <person name="Errbii M."/>
        </authorList>
    </citation>
    <scope>NUCLEOTIDE SEQUENCE [LARGE SCALE GENOMIC DNA]</scope>
    <source>
        <strain evidence="1">Alpha-2009</strain>
        <tissue evidence="1">Whole body</tissue>
    </source>
</reference>
<gene>
    <name evidence="1" type="ORF">PUN28_015797</name>
</gene>
<protein>
    <submittedName>
        <fullName evidence="1">Uncharacterized protein</fullName>
    </submittedName>
</protein>
<sequence length="117" mass="13492">MFHCTSTACENSSAYSSSAPMDFLSNLNLSLLPKNSKALHGRELFFISVLKVTGSTWTGTIFYKCFKSDRFLFQGYTSTETIFYKCFKSDRYLSYKALHQRELFFIRLLKSDSCLVI</sequence>
<comment type="caution">
    <text evidence="1">The sequence shown here is derived from an EMBL/GenBank/DDBJ whole genome shotgun (WGS) entry which is preliminary data.</text>
</comment>
<evidence type="ECO:0000313" key="1">
    <source>
        <dbReference type="EMBL" id="KAL0105562.1"/>
    </source>
</evidence>